<organism evidence="1 2">
    <name type="scientific">Pristionchus entomophagus</name>
    <dbReference type="NCBI Taxonomy" id="358040"/>
    <lineage>
        <taxon>Eukaryota</taxon>
        <taxon>Metazoa</taxon>
        <taxon>Ecdysozoa</taxon>
        <taxon>Nematoda</taxon>
        <taxon>Chromadorea</taxon>
        <taxon>Rhabditida</taxon>
        <taxon>Rhabditina</taxon>
        <taxon>Diplogasteromorpha</taxon>
        <taxon>Diplogasteroidea</taxon>
        <taxon>Neodiplogasteridae</taxon>
        <taxon>Pristionchus</taxon>
    </lineage>
</organism>
<sequence length="726" mass="80108">SALLLLVSCALALEKTCDEQYEVLDKDHREDIDMHECRACKMIDLDANGNCPKMEYECDESLPIATNVLHAGDCGCALLRCVDPDAKLAVGGATADKVRCKNLTWIISSKSNGTSSAVCARKCGLGVCPVLPAKFFEGQDIFGPLRISRPDEDHPCAWADCQIGAVASNGVSDLIYRGISSFACSSDRTWRYTGPGAEQSQLKDVRCVIKDCEQLPQGSNDVCTNKYFCYAAEFVEGDGDDWKKMKCDYDHALRRSEDNTETAPTCKIGQWSADGNPIDRSTGVMCITCPDVKKEPLDSTQPTVSLRNKAVTCDKGELTIEYGNIGSRAPVNALTCSNDFEWETTDGQFPPYSSLGEIIRQGVPWKARCITEPPKPCKELPPYDVPLNNLCSTKYQCYTADFVDGDVPNSKIMKCDHDHPHALRLYKDLTELAPTCRNGQWTADTKPIDGNTAVTCITCPRVAMSGLDVNQPEVSPRNKEVTCLEGQLTIEYESNGPQLTEVTSLTCSGEFEWTTEGGKFDPFDSLVDAVRKGATWKARCITPPPKPCATLPNPDDAEYCYIRDVKDDKKYSCTKAAFTYTADFSEGLMQCASATKLRYAENVNTLINPECNKGQWTDNNNPIPDTTKVICIHCRDLYSVSTDTEQLAYDANPDPNMVSCPTKPLVLDLWDENTVSIKRIDVANKITCNHDTWLWEAIGTDLGVDGPLDTMIEKGWKIRCLNPGEK</sequence>
<dbReference type="Proteomes" id="UP001432027">
    <property type="component" value="Unassembled WGS sequence"/>
</dbReference>
<dbReference type="AlphaFoldDB" id="A0AAV5SYB4"/>
<evidence type="ECO:0008006" key="3">
    <source>
        <dbReference type="Google" id="ProtNLM"/>
    </source>
</evidence>
<protein>
    <recommendedName>
        <fullName evidence="3">Sushi domain-containing protein</fullName>
    </recommendedName>
</protein>
<dbReference type="EMBL" id="BTSX01000003">
    <property type="protein sequence ID" value="GMS87904.1"/>
    <property type="molecule type" value="Genomic_DNA"/>
</dbReference>
<evidence type="ECO:0000313" key="1">
    <source>
        <dbReference type="EMBL" id="GMS87904.1"/>
    </source>
</evidence>
<proteinExistence type="predicted"/>
<gene>
    <name evidence="1" type="ORF">PENTCL1PPCAC_10079</name>
</gene>
<feature type="non-terminal residue" evidence="1">
    <location>
        <position position="1"/>
    </location>
</feature>
<reference evidence="1" key="1">
    <citation type="submission" date="2023-10" db="EMBL/GenBank/DDBJ databases">
        <title>Genome assembly of Pristionchus species.</title>
        <authorList>
            <person name="Yoshida K."/>
            <person name="Sommer R.J."/>
        </authorList>
    </citation>
    <scope>NUCLEOTIDE SEQUENCE</scope>
    <source>
        <strain evidence="1">RS0144</strain>
    </source>
</reference>
<comment type="caution">
    <text evidence="1">The sequence shown here is derived from an EMBL/GenBank/DDBJ whole genome shotgun (WGS) entry which is preliminary data.</text>
</comment>
<name>A0AAV5SYB4_9BILA</name>
<keyword evidence="2" id="KW-1185">Reference proteome</keyword>
<accession>A0AAV5SYB4</accession>
<evidence type="ECO:0000313" key="2">
    <source>
        <dbReference type="Proteomes" id="UP001432027"/>
    </source>
</evidence>